<name>A0A1M6HDW2_9BACT</name>
<keyword evidence="2" id="KW-0808">Transferase</keyword>
<reference evidence="3" key="1">
    <citation type="submission" date="2016-11" db="EMBL/GenBank/DDBJ databases">
        <authorList>
            <person name="Varghese N."/>
            <person name="Submissions S."/>
        </authorList>
    </citation>
    <scope>NUCLEOTIDE SEQUENCE [LARGE SCALE GENOMIC DNA]</scope>
    <source>
        <strain evidence="3">DSM 16219</strain>
    </source>
</reference>
<dbReference type="InterPro" id="IPR013216">
    <property type="entry name" value="Methyltransf_11"/>
</dbReference>
<dbReference type="GO" id="GO:0008757">
    <property type="term" value="F:S-adenosylmethionine-dependent methyltransferase activity"/>
    <property type="evidence" value="ECO:0007669"/>
    <property type="project" value="InterPro"/>
</dbReference>
<evidence type="ECO:0000313" key="2">
    <source>
        <dbReference type="EMBL" id="SHJ20430.1"/>
    </source>
</evidence>
<evidence type="ECO:0000313" key="3">
    <source>
        <dbReference type="Proteomes" id="UP000183994"/>
    </source>
</evidence>
<dbReference type="AlphaFoldDB" id="A0A1M6HDW2"/>
<dbReference type="Pfam" id="PF08241">
    <property type="entry name" value="Methyltransf_11"/>
    <property type="match status" value="1"/>
</dbReference>
<dbReference type="GO" id="GO:0032259">
    <property type="term" value="P:methylation"/>
    <property type="evidence" value="ECO:0007669"/>
    <property type="project" value="UniProtKB-KW"/>
</dbReference>
<dbReference type="Proteomes" id="UP000183994">
    <property type="component" value="Unassembled WGS sequence"/>
</dbReference>
<sequence length="240" mass="27634">MALQQGVVEFLIRELLPRVNNKGRVMSLSRQKATSPVKDMAALLESEGFSSKPLEGKNKITSLEIFQALGFDHYDDVDFTESESCTIVHDMNTPIPDHMADSYDLVFEHGTLEHIFDIKTAFANIVKMLKVGGTVFHLAPLDLVNHGFYNFSPTLYFDVYRKNGFSPVVFFMAESPERWWKDPNFYYEKMEFEVGRMKPAARKKYYPMLACIARKEQSLGRFNIPIQAIYDPETDFDPVF</sequence>
<dbReference type="STRING" id="1121393.SAMN02745216_01200"/>
<dbReference type="OrthoDB" id="5521068at2"/>
<feature type="domain" description="Methyltransferase type 11" evidence="1">
    <location>
        <begin position="88"/>
        <end position="136"/>
    </location>
</feature>
<dbReference type="Gene3D" id="3.40.50.150">
    <property type="entry name" value="Vaccinia Virus protein VP39"/>
    <property type="match status" value="1"/>
</dbReference>
<dbReference type="RefSeq" id="WP_073473957.1">
    <property type="nucleotide sequence ID" value="NZ_FQZU01000005.1"/>
</dbReference>
<evidence type="ECO:0000259" key="1">
    <source>
        <dbReference type="Pfam" id="PF08241"/>
    </source>
</evidence>
<protein>
    <submittedName>
        <fullName evidence="2">Methyltransferase domain-containing protein</fullName>
    </submittedName>
</protein>
<dbReference type="SUPFAM" id="SSF53335">
    <property type="entry name" value="S-adenosyl-L-methionine-dependent methyltransferases"/>
    <property type="match status" value="1"/>
</dbReference>
<gene>
    <name evidence="2" type="ORF">SAMN02745216_01200</name>
</gene>
<keyword evidence="3" id="KW-1185">Reference proteome</keyword>
<organism evidence="2 3">
    <name type="scientific">Desulfatibacillum alkenivorans DSM 16219</name>
    <dbReference type="NCBI Taxonomy" id="1121393"/>
    <lineage>
        <taxon>Bacteria</taxon>
        <taxon>Pseudomonadati</taxon>
        <taxon>Thermodesulfobacteriota</taxon>
        <taxon>Desulfobacteria</taxon>
        <taxon>Desulfobacterales</taxon>
        <taxon>Desulfatibacillaceae</taxon>
        <taxon>Desulfatibacillum</taxon>
    </lineage>
</organism>
<accession>A0A1M6HDW2</accession>
<dbReference type="EMBL" id="FQZU01000005">
    <property type="protein sequence ID" value="SHJ20430.1"/>
    <property type="molecule type" value="Genomic_DNA"/>
</dbReference>
<keyword evidence="2" id="KW-0489">Methyltransferase</keyword>
<proteinExistence type="predicted"/>
<dbReference type="InterPro" id="IPR029063">
    <property type="entry name" value="SAM-dependent_MTases_sf"/>
</dbReference>